<dbReference type="CDD" id="cd16431">
    <property type="entry name" value="IcmE"/>
    <property type="match status" value="1"/>
</dbReference>
<dbReference type="EMBL" id="FOSN01000022">
    <property type="protein sequence ID" value="SFK80260.1"/>
    <property type="molecule type" value="Genomic_DNA"/>
</dbReference>
<name>A0A1I4CI39_9HYPH</name>
<proteinExistence type="predicted"/>
<keyword evidence="1" id="KW-0472">Membrane</keyword>
<organism evidence="2 3">
    <name type="scientific">Methylocapsa palsarum</name>
    <dbReference type="NCBI Taxonomy" id="1612308"/>
    <lineage>
        <taxon>Bacteria</taxon>
        <taxon>Pseudomonadati</taxon>
        <taxon>Pseudomonadota</taxon>
        <taxon>Alphaproteobacteria</taxon>
        <taxon>Hyphomicrobiales</taxon>
        <taxon>Beijerinckiaceae</taxon>
        <taxon>Methylocapsa</taxon>
    </lineage>
</organism>
<keyword evidence="3" id="KW-1185">Reference proteome</keyword>
<keyword evidence="1" id="KW-1133">Transmembrane helix</keyword>
<evidence type="ECO:0000313" key="2">
    <source>
        <dbReference type="EMBL" id="SFK80260.1"/>
    </source>
</evidence>
<accession>A0A1I4CI39</accession>
<evidence type="ECO:0000256" key="1">
    <source>
        <dbReference type="SAM" id="Phobius"/>
    </source>
</evidence>
<protein>
    <submittedName>
        <fullName evidence="2">Intracellular multiplication protein IcmE</fullName>
    </submittedName>
</protein>
<sequence>MSLFSMRPMLSLWRNGLFNGIGRGGPGRLIAIVAVGGLMIAAVAGVALMRGAGAPESKVAKMPITNALPGGTKSTPAQEALLLKHSQEEAAKAEKVKAGYTPPMPGSRLLNPPVAKETGVEAIPAEEPVATPEVHAVIPPPPAYVPPDRNVMAPPPARIERVNATDISESDQATKKMMADMFNGLSAAPPRTDVILQPAVLNGESRAPSLGTAAGAANAVARVPAEVLVPAGRGVYAHTVLAVDSDTGGPIVLEADTGPLAGSRMLGSFAKNEGERLVVRVRAMTYKGKAVDVNGIVVSPDTMETAVASSVDEHYLERFALPFAAAFVEGLGQAVALGNSATQISPFGGAITTYNPLNFKQQAMLAGGVAAGRIGQTIQQAVPKGPTVHLAANVGVGVMFLADVAAPTK</sequence>
<dbReference type="RefSeq" id="WP_091686053.1">
    <property type="nucleotide sequence ID" value="NZ_FOSN01000022.1"/>
</dbReference>
<dbReference type="STRING" id="1612308.SAMN05444581_12221"/>
<reference evidence="2 3" key="1">
    <citation type="submission" date="2016-10" db="EMBL/GenBank/DDBJ databases">
        <authorList>
            <person name="de Groot N.N."/>
        </authorList>
    </citation>
    <scope>NUCLEOTIDE SEQUENCE [LARGE SCALE GENOMIC DNA]</scope>
    <source>
        <strain evidence="2 3">NE2</strain>
    </source>
</reference>
<dbReference type="InterPro" id="IPR049855">
    <property type="entry name" value="DotG/IcmE-like_C"/>
</dbReference>
<feature type="transmembrane region" description="Helical" evidence="1">
    <location>
        <begin position="29"/>
        <end position="49"/>
    </location>
</feature>
<dbReference type="OrthoDB" id="7226251at2"/>
<evidence type="ECO:0000313" key="3">
    <source>
        <dbReference type="Proteomes" id="UP000198755"/>
    </source>
</evidence>
<keyword evidence="1" id="KW-0812">Transmembrane</keyword>
<dbReference type="Proteomes" id="UP000198755">
    <property type="component" value="Unassembled WGS sequence"/>
</dbReference>
<gene>
    <name evidence="2" type="ORF">SAMN05444581_12221</name>
</gene>
<dbReference type="AlphaFoldDB" id="A0A1I4CI39"/>